<dbReference type="EMBL" id="CP052757">
    <property type="protein sequence ID" value="QJW37142.1"/>
    <property type="molecule type" value="Genomic_DNA"/>
</dbReference>
<feature type="transmembrane region" description="Helical" evidence="9">
    <location>
        <begin position="158"/>
        <end position="181"/>
    </location>
</feature>
<gene>
    <name evidence="10" type="ORF">FIC82_014060</name>
</gene>
<feature type="transmembrane region" description="Helical" evidence="9">
    <location>
        <begin position="220"/>
        <end position="248"/>
    </location>
</feature>
<feature type="transmembrane region" description="Helical" evidence="9">
    <location>
        <begin position="39"/>
        <end position="60"/>
    </location>
</feature>
<evidence type="ECO:0000256" key="8">
    <source>
        <dbReference type="SAM" id="MobiDB-lite"/>
    </source>
</evidence>
<keyword evidence="5 9" id="KW-0812">Transmembrane</keyword>
<dbReference type="KEGG" id="cprt:FIC82_014060"/>
<dbReference type="Pfam" id="PF01032">
    <property type="entry name" value="FecCD"/>
    <property type="match status" value="1"/>
</dbReference>
<dbReference type="GO" id="GO:0022857">
    <property type="term" value="F:transmembrane transporter activity"/>
    <property type="evidence" value="ECO:0007669"/>
    <property type="project" value="InterPro"/>
</dbReference>
<keyword evidence="11" id="KW-1185">Reference proteome</keyword>
<dbReference type="CDD" id="cd06550">
    <property type="entry name" value="TM_ABC_iron-siderophores_like"/>
    <property type="match status" value="1"/>
</dbReference>
<keyword evidence="7 9" id="KW-0472">Membrane</keyword>
<feature type="transmembrane region" description="Helical" evidence="9">
    <location>
        <begin position="102"/>
        <end position="120"/>
    </location>
</feature>
<evidence type="ECO:0000256" key="7">
    <source>
        <dbReference type="ARBA" id="ARBA00023136"/>
    </source>
</evidence>
<evidence type="ECO:0000256" key="6">
    <source>
        <dbReference type="ARBA" id="ARBA00022989"/>
    </source>
</evidence>
<feature type="region of interest" description="Disordered" evidence="8">
    <location>
        <begin position="1"/>
        <end position="33"/>
    </location>
</feature>
<dbReference type="GO" id="GO:0033214">
    <property type="term" value="P:siderophore-iron import into cell"/>
    <property type="evidence" value="ECO:0007669"/>
    <property type="project" value="TreeGrafter"/>
</dbReference>
<accession>A0A6M5UHY3</accession>
<dbReference type="SUPFAM" id="SSF81345">
    <property type="entry name" value="ABC transporter involved in vitamin B12 uptake, BtuC"/>
    <property type="match status" value="1"/>
</dbReference>
<dbReference type="InterPro" id="IPR037294">
    <property type="entry name" value="ABC_BtuC-like"/>
</dbReference>
<feature type="transmembrane region" description="Helical" evidence="9">
    <location>
        <begin position="346"/>
        <end position="365"/>
    </location>
</feature>
<dbReference type="GO" id="GO:0005886">
    <property type="term" value="C:plasma membrane"/>
    <property type="evidence" value="ECO:0007669"/>
    <property type="project" value="UniProtKB-SubCell"/>
</dbReference>
<evidence type="ECO:0000256" key="3">
    <source>
        <dbReference type="ARBA" id="ARBA00022448"/>
    </source>
</evidence>
<dbReference type="NCBIfam" id="TIGR03869">
    <property type="entry name" value="F420-0_ABCperm"/>
    <property type="match status" value="1"/>
</dbReference>
<keyword evidence="4" id="KW-1003">Cell membrane</keyword>
<evidence type="ECO:0000313" key="11">
    <source>
        <dbReference type="Proteomes" id="UP000451354"/>
    </source>
</evidence>
<comment type="subcellular location">
    <subcellularLocation>
        <location evidence="1">Cell membrane</location>
        <topology evidence="1">Multi-pass membrane protein</topology>
    </subcellularLocation>
</comment>
<reference evidence="11" key="1">
    <citation type="journal article" date="2022" name="Int. J. Syst. Evol. Microbiol.">
        <title>Cellulosimicrobium protaetiae sp. nov., isolated from the gut of the larva of Protaetia brevitarsis seulensis.</title>
        <authorList>
            <person name="Le Han H."/>
            <person name="Nguyen T.T.H."/>
            <person name="Li Z."/>
            <person name="Shin N.R."/>
            <person name="Kim S.G."/>
        </authorList>
    </citation>
    <scope>NUCLEOTIDE SEQUENCE [LARGE SCALE GENOMIC DNA]</scope>
    <source>
        <strain evidence="11">BI34</strain>
    </source>
</reference>
<evidence type="ECO:0000256" key="5">
    <source>
        <dbReference type="ARBA" id="ARBA00022692"/>
    </source>
</evidence>
<dbReference type="Proteomes" id="UP000451354">
    <property type="component" value="Chromosome"/>
</dbReference>
<evidence type="ECO:0000313" key="10">
    <source>
        <dbReference type="EMBL" id="QJW37142.1"/>
    </source>
</evidence>
<dbReference type="FunFam" id="1.10.3470.10:FF:000001">
    <property type="entry name" value="Vitamin B12 ABC transporter permease BtuC"/>
    <property type="match status" value="1"/>
</dbReference>
<sequence length="371" mass="37589">MTATDRATGTAPHPPRRGFPPPDRPRPGRKPASRRGAAWWLPVGVGALVATVLVTVTIGPADLAVGDVWRSVATHLGLGGLLGLEPLGALQDGMVWQLRLPRVLTAAAVGAGLAVCGVVMQSLTRNPLADPYLLGLSSGASLGAVLVLVAGWTVLLPVAAFGGAVLALVAALGLAGALGALTPTRTVLAGLAVSQLAAAATSFVIFWSATGDSYREILSWLMGSVAGATWTSVAVAGGATLVLGTLLASTGSVLDAFTFGDTAASTLGVDVARVRWTVLVGVALLTGALVSQSGSIGFVGLILPHAVRLLTGARHRLLLPLSALFGATFLVWADTLARTVFAPRELPVGIVTAAIGAPVFALLLWRGRRSA</sequence>
<name>A0A6M5UHY3_9MICO</name>
<dbReference type="InterPro" id="IPR022410">
    <property type="entry name" value="ABC_transptr_permease_F420-0"/>
</dbReference>
<protein>
    <submittedName>
        <fullName evidence="10">Iron chelate uptake ABC transporter family permease subunit</fullName>
    </submittedName>
</protein>
<feature type="transmembrane region" description="Helical" evidence="9">
    <location>
        <begin position="315"/>
        <end position="334"/>
    </location>
</feature>
<feature type="transmembrane region" description="Helical" evidence="9">
    <location>
        <begin position="132"/>
        <end position="151"/>
    </location>
</feature>
<organism evidence="10 11">
    <name type="scientific">Cellulosimicrobium protaetiae</name>
    <dbReference type="NCBI Taxonomy" id="2587808"/>
    <lineage>
        <taxon>Bacteria</taxon>
        <taxon>Bacillati</taxon>
        <taxon>Actinomycetota</taxon>
        <taxon>Actinomycetes</taxon>
        <taxon>Micrococcales</taxon>
        <taxon>Promicromonosporaceae</taxon>
        <taxon>Cellulosimicrobium</taxon>
    </lineage>
</organism>
<evidence type="ECO:0000256" key="9">
    <source>
        <dbReference type="SAM" id="Phobius"/>
    </source>
</evidence>
<dbReference type="Gene3D" id="1.10.3470.10">
    <property type="entry name" value="ABC transporter involved in vitamin B12 uptake, BtuC"/>
    <property type="match status" value="1"/>
</dbReference>
<evidence type="ECO:0000256" key="2">
    <source>
        <dbReference type="ARBA" id="ARBA00007935"/>
    </source>
</evidence>
<feature type="transmembrane region" description="Helical" evidence="9">
    <location>
        <begin position="187"/>
        <end position="208"/>
    </location>
</feature>
<keyword evidence="3" id="KW-0813">Transport</keyword>
<dbReference type="PANTHER" id="PTHR30472:SF67">
    <property type="entry name" value="PERMEASE OF ABC TRANSPORTER-RELATED"/>
    <property type="match status" value="1"/>
</dbReference>
<proteinExistence type="inferred from homology"/>
<comment type="similarity">
    <text evidence="2">Belongs to the binding-protein-dependent transport system permease family. FecCD subfamily.</text>
</comment>
<dbReference type="PANTHER" id="PTHR30472">
    <property type="entry name" value="FERRIC ENTEROBACTIN TRANSPORT SYSTEM PERMEASE PROTEIN"/>
    <property type="match status" value="1"/>
</dbReference>
<keyword evidence="6 9" id="KW-1133">Transmembrane helix</keyword>
<evidence type="ECO:0000256" key="4">
    <source>
        <dbReference type="ARBA" id="ARBA00022475"/>
    </source>
</evidence>
<dbReference type="InterPro" id="IPR000522">
    <property type="entry name" value="ABC_transptr_permease_BtuC"/>
</dbReference>
<dbReference type="AlphaFoldDB" id="A0A6M5UHY3"/>
<evidence type="ECO:0000256" key="1">
    <source>
        <dbReference type="ARBA" id="ARBA00004651"/>
    </source>
</evidence>